<keyword evidence="2" id="KW-1185">Reference proteome</keyword>
<organism evidence="1 2">
    <name type="scientific">Hibiscus sabdariffa</name>
    <name type="common">roselle</name>
    <dbReference type="NCBI Taxonomy" id="183260"/>
    <lineage>
        <taxon>Eukaryota</taxon>
        <taxon>Viridiplantae</taxon>
        <taxon>Streptophyta</taxon>
        <taxon>Embryophyta</taxon>
        <taxon>Tracheophyta</taxon>
        <taxon>Spermatophyta</taxon>
        <taxon>Magnoliopsida</taxon>
        <taxon>eudicotyledons</taxon>
        <taxon>Gunneridae</taxon>
        <taxon>Pentapetalae</taxon>
        <taxon>rosids</taxon>
        <taxon>malvids</taxon>
        <taxon>Malvales</taxon>
        <taxon>Malvaceae</taxon>
        <taxon>Malvoideae</taxon>
        <taxon>Hibiscus</taxon>
    </lineage>
</organism>
<accession>A0ABR2TGP0</accession>
<evidence type="ECO:0000313" key="1">
    <source>
        <dbReference type="EMBL" id="KAK9036648.1"/>
    </source>
</evidence>
<comment type="caution">
    <text evidence="1">The sequence shown here is derived from an EMBL/GenBank/DDBJ whole genome shotgun (WGS) entry which is preliminary data.</text>
</comment>
<protein>
    <submittedName>
        <fullName evidence="1">Uncharacterized protein</fullName>
    </submittedName>
</protein>
<evidence type="ECO:0000313" key="2">
    <source>
        <dbReference type="Proteomes" id="UP001396334"/>
    </source>
</evidence>
<proteinExistence type="predicted"/>
<sequence>MKQFGWKANWNQLGRFSLEEPEPDYYHPNFMASTKLTPTAAELIAEVAATPSRVGKLKLVLDVVGDTKPDGKRFPTPLLSTTEGDIEKTTLELDVDDIGVACKVVVLVLGSFHPRFPGPGETLDLKLH</sequence>
<reference evidence="1 2" key="1">
    <citation type="journal article" date="2024" name="G3 (Bethesda)">
        <title>Genome assembly of Hibiscus sabdariffa L. provides insights into metabolisms of medicinal natural products.</title>
        <authorList>
            <person name="Kim T."/>
        </authorList>
    </citation>
    <scope>NUCLEOTIDE SEQUENCE [LARGE SCALE GENOMIC DNA]</scope>
    <source>
        <strain evidence="1">TK-2024</strain>
        <tissue evidence="1">Old leaves</tissue>
    </source>
</reference>
<name>A0ABR2TGP0_9ROSI</name>
<gene>
    <name evidence="1" type="ORF">V6N11_078642</name>
</gene>
<dbReference type="Proteomes" id="UP001396334">
    <property type="component" value="Unassembled WGS sequence"/>
</dbReference>
<dbReference type="EMBL" id="JBBPBN010000006">
    <property type="protein sequence ID" value="KAK9036648.1"/>
    <property type="molecule type" value="Genomic_DNA"/>
</dbReference>